<dbReference type="Proteomes" id="UP001497453">
    <property type="component" value="Chromosome 6"/>
</dbReference>
<proteinExistence type="predicted"/>
<accession>A0ABP1DUW7</accession>
<organism evidence="1 2">
    <name type="scientific">Somion occarium</name>
    <dbReference type="NCBI Taxonomy" id="3059160"/>
    <lineage>
        <taxon>Eukaryota</taxon>
        <taxon>Fungi</taxon>
        <taxon>Dikarya</taxon>
        <taxon>Basidiomycota</taxon>
        <taxon>Agaricomycotina</taxon>
        <taxon>Agaricomycetes</taxon>
        <taxon>Polyporales</taxon>
        <taxon>Cerrenaceae</taxon>
        <taxon>Somion</taxon>
    </lineage>
</organism>
<keyword evidence="2" id="KW-1185">Reference proteome</keyword>
<evidence type="ECO:0000313" key="1">
    <source>
        <dbReference type="EMBL" id="CAL1710833.1"/>
    </source>
</evidence>
<name>A0ABP1DUW7_9APHY</name>
<protein>
    <submittedName>
        <fullName evidence="1">Uncharacterized protein</fullName>
    </submittedName>
</protein>
<dbReference type="EMBL" id="OZ037949">
    <property type="protein sequence ID" value="CAL1710833.1"/>
    <property type="molecule type" value="Genomic_DNA"/>
</dbReference>
<reference evidence="2" key="1">
    <citation type="submission" date="2024-04" db="EMBL/GenBank/DDBJ databases">
        <authorList>
            <person name="Shaw F."/>
            <person name="Minotto A."/>
        </authorList>
    </citation>
    <scope>NUCLEOTIDE SEQUENCE [LARGE SCALE GENOMIC DNA]</scope>
</reference>
<gene>
    <name evidence="1" type="ORF">GFSPODELE1_LOCUS8031</name>
</gene>
<sequence>MFTLSFAITVERRSDTTSNDDLPCLVRFPLYASSRCCRPLAEVGSLAPPTEQKLVRISGMSTAYSKIINCGYCPQVIASTIDEYTHLHVFRGRSRHQTNPEGFVDDIHYLSHAEYCQAKAQGLQYKGLE</sequence>
<evidence type="ECO:0000313" key="2">
    <source>
        <dbReference type="Proteomes" id="UP001497453"/>
    </source>
</evidence>